<dbReference type="Proteomes" id="UP001519460">
    <property type="component" value="Unassembled WGS sequence"/>
</dbReference>
<comment type="caution">
    <text evidence="1">The sequence shown here is derived from an EMBL/GenBank/DDBJ whole genome shotgun (WGS) entry which is preliminary data.</text>
</comment>
<evidence type="ECO:0000313" key="2">
    <source>
        <dbReference type="Proteomes" id="UP001519460"/>
    </source>
</evidence>
<feature type="non-terminal residue" evidence="1">
    <location>
        <position position="1"/>
    </location>
</feature>
<sequence length="70" mass="7890">HPTRTHEIASKKRDPSAALQEWAYLMEFDIGTCPCKFDIWPGMDRKVSTPATADSTRGCRLCEVIHDAVK</sequence>
<dbReference type="AlphaFoldDB" id="A0ABD0M5Q8"/>
<name>A0ABD0M5Q8_9CAEN</name>
<proteinExistence type="predicted"/>
<feature type="non-terminal residue" evidence="1">
    <location>
        <position position="70"/>
    </location>
</feature>
<organism evidence="1 2">
    <name type="scientific">Batillaria attramentaria</name>
    <dbReference type="NCBI Taxonomy" id="370345"/>
    <lineage>
        <taxon>Eukaryota</taxon>
        <taxon>Metazoa</taxon>
        <taxon>Spiralia</taxon>
        <taxon>Lophotrochozoa</taxon>
        <taxon>Mollusca</taxon>
        <taxon>Gastropoda</taxon>
        <taxon>Caenogastropoda</taxon>
        <taxon>Sorbeoconcha</taxon>
        <taxon>Cerithioidea</taxon>
        <taxon>Batillariidae</taxon>
        <taxon>Batillaria</taxon>
    </lineage>
</organism>
<accession>A0ABD0M5Q8</accession>
<evidence type="ECO:0000313" key="1">
    <source>
        <dbReference type="EMBL" id="KAK7506607.1"/>
    </source>
</evidence>
<reference evidence="1 2" key="1">
    <citation type="journal article" date="2023" name="Sci. Data">
        <title>Genome assembly of the Korean intertidal mud-creeper Batillaria attramentaria.</title>
        <authorList>
            <person name="Patra A.K."/>
            <person name="Ho P.T."/>
            <person name="Jun S."/>
            <person name="Lee S.J."/>
            <person name="Kim Y."/>
            <person name="Won Y.J."/>
        </authorList>
    </citation>
    <scope>NUCLEOTIDE SEQUENCE [LARGE SCALE GENOMIC DNA]</scope>
    <source>
        <strain evidence="1">Wonlab-2016</strain>
    </source>
</reference>
<dbReference type="EMBL" id="JACVVK020000006">
    <property type="protein sequence ID" value="KAK7506607.1"/>
    <property type="molecule type" value="Genomic_DNA"/>
</dbReference>
<gene>
    <name evidence="1" type="ORF">BaRGS_00002082</name>
</gene>
<keyword evidence="2" id="KW-1185">Reference proteome</keyword>
<protein>
    <submittedName>
        <fullName evidence="1">Uncharacterized protein</fullName>
    </submittedName>
</protein>